<evidence type="ECO:0000313" key="2">
    <source>
        <dbReference type="Proteomes" id="UP000324781"/>
    </source>
</evidence>
<dbReference type="InterPro" id="IPR013784">
    <property type="entry name" value="Carb-bd-like_fold"/>
</dbReference>
<protein>
    <submittedName>
        <fullName evidence="1">Carboxypeptidase regulatory-like domain-containing protein</fullName>
    </submittedName>
</protein>
<sequence>MTAFIQTRLEPGGDATLPAPEARIDVKLDTENRTGTVRGIVTDLSDRPISEAMVQLAKNRFEPVAGCLTQPDGTFEFRNVPAKTQYWLYAGRKGFKVFDSPPFFLLESQEIRRHIRLCPDDGNLPPCLAGRVIDVDGRPAALSAVLVFRLAGDTLEYHSFNFCDESGRFMAANLKPGPYLLRIIAEGYPPVNQNLRISYRDRLVKLEFVLSEPHARR</sequence>
<dbReference type="Proteomes" id="UP000324781">
    <property type="component" value="Unassembled WGS sequence"/>
</dbReference>
<dbReference type="RefSeq" id="WP_188118507.1">
    <property type="nucleotide sequence ID" value="NZ_DAONMB010000087.1"/>
</dbReference>
<dbReference type="InterPro" id="IPR008969">
    <property type="entry name" value="CarboxyPept-like_regulatory"/>
</dbReference>
<dbReference type="EMBL" id="FQZP01000053">
    <property type="protein sequence ID" value="SHJ42992.1"/>
    <property type="molecule type" value="Genomic_DNA"/>
</dbReference>
<keyword evidence="1" id="KW-0645">Protease</keyword>
<reference evidence="1 2" key="1">
    <citation type="submission" date="2016-11" db="EMBL/GenBank/DDBJ databases">
        <authorList>
            <person name="Varghese N."/>
            <person name="Submissions S."/>
        </authorList>
    </citation>
    <scope>NUCLEOTIDE SEQUENCE [LARGE SCALE GENOMIC DNA]</scope>
    <source>
        <strain evidence="1 2">DSM 19027</strain>
    </source>
</reference>
<keyword evidence="2" id="KW-1185">Reference proteome</keyword>
<evidence type="ECO:0000313" key="1">
    <source>
        <dbReference type="EMBL" id="SHJ42992.1"/>
    </source>
</evidence>
<accession>A0A1M6J8N8</accession>
<organism evidence="1 2">
    <name type="scientific">Thermoclostridium caenicola</name>
    <dbReference type="NCBI Taxonomy" id="659425"/>
    <lineage>
        <taxon>Bacteria</taxon>
        <taxon>Bacillati</taxon>
        <taxon>Bacillota</taxon>
        <taxon>Clostridia</taxon>
        <taxon>Eubacteriales</taxon>
        <taxon>Oscillospiraceae</taxon>
        <taxon>Thermoclostridium</taxon>
    </lineage>
</organism>
<proteinExistence type="predicted"/>
<keyword evidence="1" id="KW-0378">Hydrolase</keyword>
<dbReference type="GO" id="GO:0004180">
    <property type="term" value="F:carboxypeptidase activity"/>
    <property type="evidence" value="ECO:0007669"/>
    <property type="project" value="UniProtKB-KW"/>
</dbReference>
<dbReference type="Gene3D" id="2.60.40.1120">
    <property type="entry name" value="Carboxypeptidase-like, regulatory domain"/>
    <property type="match status" value="1"/>
</dbReference>
<dbReference type="SUPFAM" id="SSF49452">
    <property type="entry name" value="Starch-binding domain-like"/>
    <property type="match status" value="1"/>
</dbReference>
<dbReference type="Pfam" id="PF13620">
    <property type="entry name" value="CarboxypepD_reg"/>
    <property type="match status" value="1"/>
</dbReference>
<keyword evidence="1" id="KW-0121">Carboxypeptidase</keyword>
<dbReference type="SUPFAM" id="SSF49464">
    <property type="entry name" value="Carboxypeptidase regulatory domain-like"/>
    <property type="match status" value="1"/>
</dbReference>
<name>A0A1M6J8N8_9FIRM</name>
<dbReference type="GO" id="GO:0030246">
    <property type="term" value="F:carbohydrate binding"/>
    <property type="evidence" value="ECO:0007669"/>
    <property type="project" value="InterPro"/>
</dbReference>
<gene>
    <name evidence="1" type="ORF">SAMN05444373_105316</name>
</gene>
<dbReference type="AlphaFoldDB" id="A0A1M6J8N8"/>